<dbReference type="Gene3D" id="3.30.70.1520">
    <property type="entry name" value="Heterotetrameric sarcosine oxidase"/>
    <property type="match status" value="1"/>
</dbReference>
<protein>
    <submittedName>
        <fullName evidence="1">Sarcosine oxidase subunit gamma</fullName>
    </submittedName>
</protein>
<evidence type="ECO:0000313" key="1">
    <source>
        <dbReference type="EMBL" id="SDF20922.1"/>
    </source>
</evidence>
<name>A0A1G7J7G7_9RHOB</name>
<dbReference type="InterPro" id="IPR027266">
    <property type="entry name" value="TrmE/GcvT-like"/>
</dbReference>
<dbReference type="InterPro" id="IPR007375">
    <property type="entry name" value="SoxG"/>
</dbReference>
<dbReference type="SUPFAM" id="SSF103025">
    <property type="entry name" value="Folate-binding domain"/>
    <property type="match status" value="1"/>
</dbReference>
<dbReference type="STRING" id="282683.SAMN04488105_114135"/>
<dbReference type="Gene3D" id="3.30.1360.120">
    <property type="entry name" value="Probable tRNA modification gtpase trme, domain 1"/>
    <property type="match status" value="1"/>
</dbReference>
<keyword evidence="2" id="KW-1185">Reference proteome</keyword>
<dbReference type="OrthoDB" id="9814782at2"/>
<evidence type="ECO:0000313" key="2">
    <source>
        <dbReference type="Proteomes" id="UP000198994"/>
    </source>
</evidence>
<gene>
    <name evidence="1" type="ORF">SAMN04488105_114135</name>
</gene>
<dbReference type="EMBL" id="FNAV01000014">
    <property type="protein sequence ID" value="SDF20922.1"/>
    <property type="molecule type" value="Genomic_DNA"/>
</dbReference>
<dbReference type="Pfam" id="PF04268">
    <property type="entry name" value="SoxG"/>
    <property type="match status" value="1"/>
</dbReference>
<accession>A0A1G7J7G7</accession>
<sequence>MNAPISSFASGPLVETSAARVSQSAPCGRLSLRARGDLAPFEAVLGLSLGGPIGARATAGETESIRLGPDEWMLHCPVEAVAGLEAALAPLYGSHPHSLVDVSGRETSFVIEGPRASELLTMGCPRDIETILPGSGRRTVFDGVTVILWRDAADRFRMDLWHSFAPHLLHLLETGSRELAAESL</sequence>
<proteinExistence type="predicted"/>
<dbReference type="Proteomes" id="UP000198994">
    <property type="component" value="Unassembled WGS sequence"/>
</dbReference>
<dbReference type="AlphaFoldDB" id="A0A1G7J7G7"/>
<organism evidence="1 2">
    <name type="scientific">Salipiger thiooxidans</name>
    <dbReference type="NCBI Taxonomy" id="282683"/>
    <lineage>
        <taxon>Bacteria</taxon>
        <taxon>Pseudomonadati</taxon>
        <taxon>Pseudomonadota</taxon>
        <taxon>Alphaproteobacteria</taxon>
        <taxon>Rhodobacterales</taxon>
        <taxon>Roseobacteraceae</taxon>
        <taxon>Salipiger</taxon>
    </lineage>
</organism>
<reference evidence="2" key="1">
    <citation type="submission" date="2016-10" db="EMBL/GenBank/DDBJ databases">
        <authorList>
            <person name="Varghese N."/>
            <person name="Submissions S."/>
        </authorList>
    </citation>
    <scope>NUCLEOTIDE SEQUENCE [LARGE SCALE GENOMIC DNA]</scope>
    <source>
        <strain evidence="2">DSM 10146</strain>
    </source>
</reference>
<dbReference type="RefSeq" id="WP_089962556.1">
    <property type="nucleotide sequence ID" value="NZ_FNAV01000014.1"/>
</dbReference>